<dbReference type="PANTHER" id="PTHR30535">
    <property type="entry name" value="VITAMIN B12-BINDING PROTEIN"/>
    <property type="match status" value="1"/>
</dbReference>
<dbReference type="SUPFAM" id="SSF53807">
    <property type="entry name" value="Helical backbone' metal receptor"/>
    <property type="match status" value="1"/>
</dbReference>
<evidence type="ECO:0000313" key="4">
    <source>
        <dbReference type="Proteomes" id="UP000267804"/>
    </source>
</evidence>
<dbReference type="EMBL" id="CP024087">
    <property type="protein sequence ID" value="AYF30003.1"/>
    <property type="molecule type" value="Genomic_DNA"/>
</dbReference>
<dbReference type="PROSITE" id="PS50983">
    <property type="entry name" value="FE_B12_PBP"/>
    <property type="match status" value="1"/>
</dbReference>
<evidence type="ECO:0000259" key="2">
    <source>
        <dbReference type="PROSITE" id="PS50983"/>
    </source>
</evidence>
<accession>A0A386WPP0</accession>
<name>A0A386WPP0_9ACTN</name>
<feature type="domain" description="Fe/B12 periplasmic-binding" evidence="2">
    <location>
        <begin position="22"/>
        <end position="299"/>
    </location>
</feature>
<comment type="similarity">
    <text evidence="1">Belongs to the bacterial solute-binding protein 8 family.</text>
</comment>
<sequence>MTGDPLTYRPGLVGDHRPPARRVVTVDSGPLSLLDVLGVTDRVVSANNTDGGWSQLPPHARARIPLLPRRFPTLADIAAYAPDLVVAGDNEAFGDDALGPRGALAAHGIRTFLLTEAALEDAPVITPATIQSTIDDLLALGDVLDAGDRAAAVATAWQDRIDAVTARPRPLRVFVLDMPRDGEVLTAGGAATVNDLLQRAGGTLITSDRAYTYGWEPWTRLAAMAPPDVLLVSDYGLVDVTRKLELLHARPELAAWRTTALPTVVLPLRDTVEGATNIDALEHLATALTALPEALDRSEPTR</sequence>
<proteinExistence type="inferred from homology"/>
<dbReference type="Gene3D" id="3.40.50.1980">
    <property type="entry name" value="Nitrogenase molybdenum iron protein domain"/>
    <property type="match status" value="2"/>
</dbReference>
<organism evidence="3 4">
    <name type="scientific">Micromonospora tulbaghiae</name>
    <dbReference type="NCBI Taxonomy" id="479978"/>
    <lineage>
        <taxon>Bacteria</taxon>
        <taxon>Bacillati</taxon>
        <taxon>Actinomycetota</taxon>
        <taxon>Actinomycetes</taxon>
        <taxon>Micromonosporales</taxon>
        <taxon>Micromonosporaceae</taxon>
        <taxon>Micromonospora</taxon>
    </lineage>
</organism>
<dbReference type="Pfam" id="PF01497">
    <property type="entry name" value="Peripla_BP_2"/>
    <property type="match status" value="1"/>
</dbReference>
<dbReference type="RefSeq" id="WP_120571831.1">
    <property type="nucleotide sequence ID" value="NZ_CP024087.1"/>
</dbReference>
<evidence type="ECO:0000313" key="3">
    <source>
        <dbReference type="EMBL" id="AYF30003.1"/>
    </source>
</evidence>
<dbReference type="KEGG" id="mtua:CSH63_21560"/>
<dbReference type="AlphaFoldDB" id="A0A386WPP0"/>
<gene>
    <name evidence="3" type="ORF">CSH63_21560</name>
</gene>
<dbReference type="PANTHER" id="PTHR30535:SF7">
    <property type="entry name" value="IRON(III) DICITRATE-BINDING PROTEIN"/>
    <property type="match status" value="1"/>
</dbReference>
<reference evidence="3 4" key="1">
    <citation type="submission" date="2017-10" db="EMBL/GenBank/DDBJ databases">
        <title>Integration of genomic and chemical information greatly accelerates assignment of the full stereostructure of myelolactone, a potent inhibitor of myeloma from a marine-derived Micromonospora.</title>
        <authorList>
            <person name="Kim M.C."/>
            <person name="Machado H."/>
            <person name="Jensen P.R."/>
            <person name="Fenical W."/>
        </authorList>
    </citation>
    <scope>NUCLEOTIDE SEQUENCE [LARGE SCALE GENOMIC DNA]</scope>
    <source>
        <strain evidence="3 4">CNY-010</strain>
    </source>
</reference>
<dbReference type="Proteomes" id="UP000267804">
    <property type="component" value="Chromosome"/>
</dbReference>
<dbReference type="InterPro" id="IPR002491">
    <property type="entry name" value="ABC_transptr_periplasmic_BD"/>
</dbReference>
<dbReference type="InterPro" id="IPR050902">
    <property type="entry name" value="ABC_Transporter_SBP"/>
</dbReference>
<evidence type="ECO:0000256" key="1">
    <source>
        <dbReference type="ARBA" id="ARBA00008814"/>
    </source>
</evidence>
<protein>
    <recommendedName>
        <fullName evidence="2">Fe/B12 periplasmic-binding domain-containing protein</fullName>
    </recommendedName>
</protein>